<organism evidence="1 2">
    <name type="scientific">Aspergillus kawachii</name>
    <name type="common">White koji mold</name>
    <name type="synonym">Aspergillus awamori var. kawachi</name>
    <dbReference type="NCBI Taxonomy" id="1069201"/>
    <lineage>
        <taxon>Eukaryota</taxon>
        <taxon>Fungi</taxon>
        <taxon>Dikarya</taxon>
        <taxon>Ascomycota</taxon>
        <taxon>Pezizomycotina</taxon>
        <taxon>Eurotiomycetes</taxon>
        <taxon>Eurotiomycetidae</taxon>
        <taxon>Eurotiales</taxon>
        <taxon>Aspergillaceae</taxon>
        <taxon>Aspergillus</taxon>
        <taxon>Aspergillus subgen. Circumdati</taxon>
    </lineage>
</organism>
<reference evidence="2" key="2">
    <citation type="submission" date="2016-02" db="EMBL/GenBank/DDBJ databases">
        <title>Genome sequencing of Aspergillus luchuensis NBRC 4314.</title>
        <authorList>
            <person name="Yamada O."/>
        </authorList>
    </citation>
    <scope>NUCLEOTIDE SEQUENCE [LARGE SCALE GENOMIC DNA]</scope>
    <source>
        <strain evidence="2">RIB 2604</strain>
    </source>
</reference>
<dbReference type="AlphaFoldDB" id="A0A146FQX8"/>
<reference evidence="1 2" key="1">
    <citation type="journal article" date="2016" name="DNA Res.">
        <title>Genome sequence of Aspergillus luchuensis NBRC 4314.</title>
        <authorList>
            <person name="Yamada O."/>
            <person name="Machida M."/>
            <person name="Hosoyama A."/>
            <person name="Goto M."/>
            <person name="Takahashi T."/>
            <person name="Futagami T."/>
            <person name="Yamagata Y."/>
            <person name="Takeuchi M."/>
            <person name="Kobayashi T."/>
            <person name="Koike H."/>
            <person name="Abe K."/>
            <person name="Asai K."/>
            <person name="Arita M."/>
            <person name="Fujita N."/>
            <person name="Fukuda K."/>
            <person name="Higa K."/>
            <person name="Horikawa H."/>
            <person name="Ishikawa T."/>
            <person name="Jinno K."/>
            <person name="Kato Y."/>
            <person name="Kirimura K."/>
            <person name="Mizutani O."/>
            <person name="Nakasone K."/>
            <person name="Sano M."/>
            <person name="Shiraishi Y."/>
            <person name="Tsukahara M."/>
            <person name="Gomi K."/>
        </authorList>
    </citation>
    <scope>NUCLEOTIDE SEQUENCE [LARGE SCALE GENOMIC DNA]</scope>
    <source>
        <strain evidence="1 2">RIB 2604</strain>
    </source>
</reference>
<protein>
    <submittedName>
        <fullName evidence="1">Polyketide synthase</fullName>
    </submittedName>
</protein>
<accession>A0A146FQX8</accession>
<dbReference type="EMBL" id="BCWF01000021">
    <property type="protein sequence ID" value="GAT27453.1"/>
    <property type="molecule type" value="Genomic_DNA"/>
</dbReference>
<name>A0A146FQX8_ASPKA</name>
<evidence type="ECO:0000313" key="1">
    <source>
        <dbReference type="EMBL" id="GAT27453.1"/>
    </source>
</evidence>
<dbReference type="Proteomes" id="UP000075230">
    <property type="component" value="Unassembled WGS sequence"/>
</dbReference>
<sequence>MEIAVQRADTFTCGLNVAECQFLGKGEPIMKVTIPRYSWRDQKGVSQTATT</sequence>
<gene>
    <name evidence="1" type="ORF">RIB2604_02111460</name>
</gene>
<proteinExistence type="predicted"/>
<comment type="caution">
    <text evidence="1">The sequence shown here is derived from an EMBL/GenBank/DDBJ whole genome shotgun (WGS) entry which is preliminary data.</text>
</comment>
<evidence type="ECO:0000313" key="2">
    <source>
        <dbReference type="Proteomes" id="UP000075230"/>
    </source>
</evidence>